<name>A0A9P6Y4W9_RHIOR</name>
<proteinExistence type="predicted"/>
<dbReference type="EMBL" id="JAANIT010001593">
    <property type="protein sequence ID" value="KAG1539550.1"/>
    <property type="molecule type" value="Genomic_DNA"/>
</dbReference>
<dbReference type="InterPro" id="IPR046341">
    <property type="entry name" value="SET_dom_sf"/>
</dbReference>
<dbReference type="Gene3D" id="2.170.270.10">
    <property type="entry name" value="SET domain"/>
    <property type="match status" value="1"/>
</dbReference>
<accession>A0A9P6Y4W9</accession>
<dbReference type="InterPro" id="IPR001214">
    <property type="entry name" value="SET_dom"/>
</dbReference>
<reference evidence="3" key="1">
    <citation type="journal article" date="2020" name="Microb. Genom.">
        <title>Genetic diversity of clinical and environmental Mucorales isolates obtained from an investigation of mucormycosis cases among solid organ transplant recipients.</title>
        <authorList>
            <person name="Nguyen M.H."/>
            <person name="Kaul D."/>
            <person name="Muto C."/>
            <person name="Cheng S.J."/>
            <person name="Richter R.A."/>
            <person name="Bruno V.M."/>
            <person name="Liu G."/>
            <person name="Beyhan S."/>
            <person name="Sundermann A.J."/>
            <person name="Mounaud S."/>
            <person name="Pasculle A.W."/>
            <person name="Nierman W.C."/>
            <person name="Driscoll E."/>
            <person name="Cumbie R."/>
            <person name="Clancy C.J."/>
            <person name="Dupont C.L."/>
        </authorList>
    </citation>
    <scope>NUCLEOTIDE SEQUENCE</scope>
    <source>
        <strain evidence="3">GL16</strain>
    </source>
</reference>
<dbReference type="PANTHER" id="PTHR12977">
    <property type="entry name" value="SUPPRESSOR OF VARIEGATION 4-20-RELATED"/>
    <property type="match status" value="1"/>
</dbReference>
<comment type="caution">
    <text evidence="3">The sequence shown here is derived from an EMBL/GenBank/DDBJ whole genome shotgun (WGS) entry which is preliminary data.</text>
</comment>
<dbReference type="CDD" id="cd10524">
    <property type="entry name" value="SET_Suv4-20-like"/>
    <property type="match status" value="1"/>
</dbReference>
<sequence length="433" mass="50432">MMNAIHEILRLDYFKHYLSCKSSIEVQEFIEHMKRYLNMYMPNAGYEISDTKRYSEKKVEACLIATKDWQRGDEISLLSGIILSPTLFLGPARFANHDCDSNCRFITQGQNTIVFQARKEIKCGEELTVFYGHHYFGENNCKCKCVSCEKNGLGYFTVAHEVQTNPNIQQRRRSKRTMIEEDEGYRKRPRVMSIDFICNDVNNNEHHNLLDLFKKKEQELTIVVNPDLYQSSPPLSTKADSAVGLSPKADKKLEDEDEDEEDDLLDQFLDDISDLSSIASDLTTETEKEDEQDQNKREKKNGNHRKMKKGNERLDCVACNRPLQNILKQVGPEISLVHELATWTWSPSAVFTDWCPKRCPRCERHFTIFKQEWPKRRRMKMDKEDEKCKQDVKDLIIDLLPVFTTPSDLTPSSEYACSPLSEEIDLENRYFCT</sequence>
<dbReference type="Proteomes" id="UP000717996">
    <property type="component" value="Unassembled WGS sequence"/>
</dbReference>
<feature type="compositionally biased region" description="Polar residues" evidence="1">
    <location>
        <begin position="228"/>
        <end position="239"/>
    </location>
</feature>
<feature type="region of interest" description="Disordered" evidence="1">
    <location>
        <begin position="228"/>
        <end position="262"/>
    </location>
</feature>
<organism evidence="3 4">
    <name type="scientific">Rhizopus oryzae</name>
    <name type="common">Mucormycosis agent</name>
    <name type="synonym">Rhizopus arrhizus var. delemar</name>
    <dbReference type="NCBI Taxonomy" id="64495"/>
    <lineage>
        <taxon>Eukaryota</taxon>
        <taxon>Fungi</taxon>
        <taxon>Fungi incertae sedis</taxon>
        <taxon>Mucoromycota</taxon>
        <taxon>Mucoromycotina</taxon>
        <taxon>Mucoromycetes</taxon>
        <taxon>Mucorales</taxon>
        <taxon>Mucorineae</taxon>
        <taxon>Rhizopodaceae</taxon>
        <taxon>Rhizopus</taxon>
    </lineage>
</organism>
<dbReference type="GO" id="GO:0042799">
    <property type="term" value="F:histone H4K20 methyltransferase activity"/>
    <property type="evidence" value="ECO:0007669"/>
    <property type="project" value="TreeGrafter"/>
</dbReference>
<evidence type="ECO:0000313" key="3">
    <source>
        <dbReference type="EMBL" id="KAG1539550.1"/>
    </source>
</evidence>
<dbReference type="Pfam" id="PF00856">
    <property type="entry name" value="SET"/>
    <property type="match status" value="1"/>
</dbReference>
<dbReference type="AlphaFoldDB" id="A0A9P6Y4W9"/>
<feature type="compositionally biased region" description="Basic residues" evidence="1">
    <location>
        <begin position="297"/>
        <end position="307"/>
    </location>
</feature>
<dbReference type="OrthoDB" id="6627536at2759"/>
<dbReference type="SUPFAM" id="SSF82199">
    <property type="entry name" value="SET domain"/>
    <property type="match status" value="1"/>
</dbReference>
<protein>
    <recommendedName>
        <fullName evidence="2">SET domain-containing protein</fullName>
    </recommendedName>
</protein>
<dbReference type="GO" id="GO:0005634">
    <property type="term" value="C:nucleus"/>
    <property type="evidence" value="ECO:0007669"/>
    <property type="project" value="TreeGrafter"/>
</dbReference>
<evidence type="ECO:0000313" key="4">
    <source>
        <dbReference type="Proteomes" id="UP000717996"/>
    </source>
</evidence>
<dbReference type="PANTHER" id="PTHR12977:SF4">
    <property type="entry name" value="HISTONE-LYSINE N-METHYLTRANSFERASE KMT5B"/>
    <property type="match status" value="1"/>
</dbReference>
<dbReference type="InterPro" id="IPR039977">
    <property type="entry name" value="Suv4-20/Set9"/>
</dbReference>
<evidence type="ECO:0000256" key="1">
    <source>
        <dbReference type="SAM" id="MobiDB-lite"/>
    </source>
</evidence>
<feature type="domain" description="SET" evidence="2">
    <location>
        <begin position="44"/>
        <end position="132"/>
    </location>
</feature>
<feature type="region of interest" description="Disordered" evidence="1">
    <location>
        <begin position="279"/>
        <end position="307"/>
    </location>
</feature>
<gene>
    <name evidence="3" type="ORF">G6F51_009074</name>
</gene>
<dbReference type="SMART" id="SM00317">
    <property type="entry name" value="SET"/>
    <property type="match status" value="1"/>
</dbReference>
<evidence type="ECO:0000259" key="2">
    <source>
        <dbReference type="PROSITE" id="PS50280"/>
    </source>
</evidence>
<dbReference type="PROSITE" id="PS50280">
    <property type="entry name" value="SET"/>
    <property type="match status" value="1"/>
</dbReference>